<dbReference type="Pfam" id="PF14534">
    <property type="entry name" value="DUF4440"/>
    <property type="match status" value="1"/>
</dbReference>
<dbReference type="Proteomes" id="UP000632125">
    <property type="component" value="Unassembled WGS sequence"/>
</dbReference>
<evidence type="ECO:0000313" key="3">
    <source>
        <dbReference type="Proteomes" id="UP000632125"/>
    </source>
</evidence>
<dbReference type="Gene3D" id="3.10.450.50">
    <property type="match status" value="1"/>
</dbReference>
<comment type="caution">
    <text evidence="2">The sequence shown here is derived from an EMBL/GenBank/DDBJ whole genome shotgun (WGS) entry which is preliminary data.</text>
</comment>
<feature type="domain" description="DUF4440" evidence="1">
    <location>
        <begin position="11"/>
        <end position="124"/>
    </location>
</feature>
<evidence type="ECO:0000313" key="2">
    <source>
        <dbReference type="EMBL" id="MBD2872844.1"/>
    </source>
</evidence>
<sequence>MMDDQQEAKAIKELFQRMDAAWGKHEEMSVYRSCFTEDADYVTFQGQRLKGRQEIADVHEKLFKGILKDSRMTTAEQELKLLTPEVAIVHRVGAIRMRWQKKTPKSRLSINTNVVVKRDGEWKVAAFQNGRITGPGIMEKLFGN</sequence>
<accession>A0A927CSB8</accession>
<dbReference type="InterPro" id="IPR032710">
    <property type="entry name" value="NTF2-like_dom_sf"/>
</dbReference>
<dbReference type="AlphaFoldDB" id="A0A927CSB8"/>
<organism evidence="2 3">
    <name type="scientific">Paenibacillus arenilitoris</name>
    <dbReference type="NCBI Taxonomy" id="2772299"/>
    <lineage>
        <taxon>Bacteria</taxon>
        <taxon>Bacillati</taxon>
        <taxon>Bacillota</taxon>
        <taxon>Bacilli</taxon>
        <taxon>Bacillales</taxon>
        <taxon>Paenibacillaceae</taxon>
        <taxon>Paenibacillus</taxon>
    </lineage>
</organism>
<dbReference type="SUPFAM" id="SSF54427">
    <property type="entry name" value="NTF2-like"/>
    <property type="match status" value="1"/>
</dbReference>
<dbReference type="InterPro" id="IPR011944">
    <property type="entry name" value="Steroid_delta5-4_isomerase"/>
</dbReference>
<protein>
    <submittedName>
        <fullName evidence="2">SgcJ/EcaC family oxidoreductase</fullName>
    </submittedName>
</protein>
<gene>
    <name evidence="2" type="ORF">IDH41_30220</name>
</gene>
<evidence type="ECO:0000259" key="1">
    <source>
        <dbReference type="Pfam" id="PF14534"/>
    </source>
</evidence>
<name>A0A927CSB8_9BACL</name>
<keyword evidence="3" id="KW-1185">Reference proteome</keyword>
<proteinExistence type="predicted"/>
<dbReference type="InterPro" id="IPR027843">
    <property type="entry name" value="DUF4440"/>
</dbReference>
<dbReference type="EMBL" id="JACXIY010000062">
    <property type="protein sequence ID" value="MBD2872844.1"/>
    <property type="molecule type" value="Genomic_DNA"/>
</dbReference>
<reference evidence="2" key="1">
    <citation type="submission" date="2020-09" db="EMBL/GenBank/DDBJ databases">
        <title>A novel bacterium of genus Paenibacillus, isolated from South China Sea.</title>
        <authorList>
            <person name="Huang H."/>
            <person name="Mo K."/>
            <person name="Hu Y."/>
        </authorList>
    </citation>
    <scope>NUCLEOTIDE SEQUENCE</scope>
    <source>
        <strain evidence="2">IB182493</strain>
    </source>
</reference>
<dbReference type="NCBIfam" id="TIGR02246">
    <property type="entry name" value="SgcJ/EcaC family oxidoreductase"/>
    <property type="match status" value="1"/>
</dbReference>